<dbReference type="Pfam" id="PF02098">
    <property type="entry name" value="His_binding"/>
    <property type="match status" value="1"/>
</dbReference>
<feature type="chain" id="PRO_5001516917" evidence="1">
    <location>
        <begin position="25"/>
        <end position="183"/>
    </location>
</feature>
<dbReference type="InterPro" id="IPR012674">
    <property type="entry name" value="Calycin"/>
</dbReference>
<reference evidence="2" key="1">
    <citation type="submission" date="2014-03" db="EMBL/GenBank/DDBJ databases">
        <title>The sialotranscriptome of Amblyomma triste, Amblyomma parvum and Amblyomma cajennense ticks, uncovered by 454-based RNA-seq.</title>
        <authorList>
            <person name="Garcia G.R."/>
            <person name="Gardinassi L.G."/>
            <person name="Ribeiro J.M."/>
            <person name="Anatriello E."/>
            <person name="Ferreira B.R."/>
            <person name="Moreira H.N."/>
            <person name="Mafra C."/>
            <person name="Olegario M.M."/>
            <person name="Szabo P.J."/>
            <person name="Miranda-Santos I.K."/>
            <person name="Maruyama S.R."/>
        </authorList>
    </citation>
    <scope>NUCLEOTIDE SEQUENCE</scope>
    <source>
        <strain evidence="2">Mato Grasso do Sul</strain>
        <tissue evidence="2">Salivary glands</tissue>
    </source>
</reference>
<dbReference type="AlphaFoldDB" id="A0A023GAC0"/>
<dbReference type="InterPro" id="IPR002970">
    <property type="entry name" value="Tick_his-bd"/>
</dbReference>
<keyword evidence="1" id="KW-0732">Signal</keyword>
<protein>
    <submittedName>
        <fullName evidence="2">Putative lipocalin-5 1</fullName>
    </submittedName>
</protein>
<feature type="signal peptide" evidence="1">
    <location>
        <begin position="1"/>
        <end position="24"/>
    </location>
</feature>
<dbReference type="SUPFAM" id="SSF50814">
    <property type="entry name" value="Lipocalins"/>
    <property type="match status" value="1"/>
</dbReference>
<dbReference type="Gene3D" id="2.40.128.20">
    <property type="match status" value="1"/>
</dbReference>
<dbReference type="EMBL" id="GBBM01004624">
    <property type="protein sequence ID" value="JAC30794.1"/>
    <property type="molecule type" value="mRNA"/>
</dbReference>
<evidence type="ECO:0000313" key="2">
    <source>
        <dbReference type="EMBL" id="JAC30794.1"/>
    </source>
</evidence>
<dbReference type="GO" id="GO:0043176">
    <property type="term" value="F:amine binding"/>
    <property type="evidence" value="ECO:0007669"/>
    <property type="project" value="InterPro"/>
</dbReference>
<evidence type="ECO:0000256" key="1">
    <source>
        <dbReference type="SAM" id="SignalP"/>
    </source>
</evidence>
<dbReference type="GO" id="GO:0030682">
    <property type="term" value="P:symbiont-mediated perturbation of host defenses"/>
    <property type="evidence" value="ECO:0007669"/>
    <property type="project" value="InterPro"/>
</dbReference>
<organism evidence="2">
    <name type="scientific">Amblyomma triste</name>
    <name type="common">Neotropical tick</name>
    <dbReference type="NCBI Taxonomy" id="251400"/>
    <lineage>
        <taxon>Eukaryota</taxon>
        <taxon>Metazoa</taxon>
        <taxon>Ecdysozoa</taxon>
        <taxon>Arthropoda</taxon>
        <taxon>Chelicerata</taxon>
        <taxon>Arachnida</taxon>
        <taxon>Acari</taxon>
        <taxon>Parasitiformes</taxon>
        <taxon>Ixodida</taxon>
        <taxon>Ixodoidea</taxon>
        <taxon>Ixodidae</taxon>
        <taxon>Amblyomminae</taxon>
        <taxon>Amblyomma</taxon>
    </lineage>
</organism>
<sequence length="183" mass="21019">MARVFSATLIAVCIWLSAFRLASCEGEDQNPDIVDAFKVYESFPYVLALYDIDNDGDLDCLNAVRTDLEKEPRSATYTLSLKDKDLQNIRIYTYYLTPGPTPDTTVVIIDNDYEHPLTNRIAYTDYEKCSVMEFPINQREVCVMWVRDSVKDEVPETCVAQYQKNCREATPVYDKDSCEGLIY</sequence>
<name>A0A023GAC0_AMBTT</name>
<accession>A0A023GAC0</accession>
<proteinExistence type="evidence at transcript level"/>